<organism evidence="5 6">
    <name type="scientific">Rhizobium paknamense</name>
    <dbReference type="NCBI Taxonomy" id="1206817"/>
    <lineage>
        <taxon>Bacteria</taxon>
        <taxon>Pseudomonadati</taxon>
        <taxon>Pseudomonadota</taxon>
        <taxon>Alphaproteobacteria</taxon>
        <taxon>Hyphomicrobiales</taxon>
        <taxon>Rhizobiaceae</taxon>
        <taxon>Rhizobium/Agrobacterium group</taxon>
        <taxon>Rhizobium</taxon>
    </lineage>
</organism>
<keyword evidence="1 3" id="KW-0560">Oxidoreductase</keyword>
<dbReference type="InterPro" id="IPR029510">
    <property type="entry name" value="Ald_DH_CS_GLU"/>
</dbReference>
<evidence type="ECO:0000256" key="1">
    <source>
        <dbReference type="ARBA" id="ARBA00023002"/>
    </source>
</evidence>
<accession>A0ABU0IHU3</accession>
<dbReference type="InterPro" id="IPR015590">
    <property type="entry name" value="Aldehyde_DH_dom"/>
</dbReference>
<dbReference type="Pfam" id="PF00171">
    <property type="entry name" value="Aldedh"/>
    <property type="match status" value="1"/>
</dbReference>
<dbReference type="SUPFAM" id="SSF53720">
    <property type="entry name" value="ALDH-like"/>
    <property type="match status" value="1"/>
</dbReference>
<dbReference type="PROSITE" id="PS00070">
    <property type="entry name" value="ALDEHYDE_DEHYDR_CYS"/>
    <property type="match status" value="1"/>
</dbReference>
<dbReference type="Proteomes" id="UP001235269">
    <property type="component" value="Unassembled WGS sequence"/>
</dbReference>
<reference evidence="5 6" key="1">
    <citation type="submission" date="2023-07" db="EMBL/GenBank/DDBJ databases">
        <title>Genomic Encyclopedia of Type Strains, Phase IV (KMG-IV): sequencing the most valuable type-strain genomes for metagenomic binning, comparative biology and taxonomic classification.</title>
        <authorList>
            <person name="Goeker M."/>
        </authorList>
    </citation>
    <scope>NUCLEOTIDE SEQUENCE [LARGE SCALE GENOMIC DNA]</scope>
    <source>
        <strain evidence="5 6">DSM 100301</strain>
    </source>
</reference>
<protein>
    <submittedName>
        <fullName evidence="5">Aldehyde dehydrogenase (NAD+)</fullName>
        <ecNumber evidence="5">1.2.1.3</ecNumber>
    </submittedName>
</protein>
<evidence type="ECO:0000313" key="6">
    <source>
        <dbReference type="Proteomes" id="UP001235269"/>
    </source>
</evidence>
<dbReference type="InterPro" id="IPR016163">
    <property type="entry name" value="Ald_DH_C"/>
</dbReference>
<dbReference type="PANTHER" id="PTHR11699">
    <property type="entry name" value="ALDEHYDE DEHYDROGENASE-RELATED"/>
    <property type="match status" value="1"/>
</dbReference>
<gene>
    <name evidence="5" type="ORF">QO005_004155</name>
</gene>
<evidence type="ECO:0000256" key="3">
    <source>
        <dbReference type="RuleBase" id="RU003345"/>
    </source>
</evidence>
<comment type="caution">
    <text evidence="5">The sequence shown here is derived from an EMBL/GenBank/DDBJ whole genome shotgun (WGS) entry which is preliminary data.</text>
</comment>
<evidence type="ECO:0000313" key="5">
    <source>
        <dbReference type="EMBL" id="MDQ0457797.1"/>
    </source>
</evidence>
<dbReference type="Gene3D" id="3.40.309.10">
    <property type="entry name" value="Aldehyde Dehydrogenase, Chain A, domain 2"/>
    <property type="match status" value="1"/>
</dbReference>
<evidence type="ECO:0000256" key="2">
    <source>
        <dbReference type="PROSITE-ProRule" id="PRU10007"/>
    </source>
</evidence>
<dbReference type="EMBL" id="JAUSWH010000018">
    <property type="protein sequence ID" value="MDQ0457797.1"/>
    <property type="molecule type" value="Genomic_DNA"/>
</dbReference>
<dbReference type="EC" id="1.2.1.3" evidence="5"/>
<dbReference type="GO" id="GO:0004029">
    <property type="term" value="F:aldehyde dehydrogenase (NAD+) activity"/>
    <property type="evidence" value="ECO:0007669"/>
    <property type="project" value="UniProtKB-EC"/>
</dbReference>
<dbReference type="InterPro" id="IPR016160">
    <property type="entry name" value="Ald_DH_CS_CYS"/>
</dbReference>
<dbReference type="PROSITE" id="PS00687">
    <property type="entry name" value="ALDEHYDE_DEHYDR_GLU"/>
    <property type="match status" value="1"/>
</dbReference>
<name>A0ABU0IHU3_9HYPH</name>
<sequence>MRSFQLYIDGVFQDGSARFESLDPATGKPWALMPEAREDEVDRAVNAAERALHDGPWAKMTATQRGQLLSKLADLVAAKAAELAELETRDTGKIIRETSSQIAYVANYYRYYAGLADKIEGSVLPIDKPDMEVWLRREPVGVVAMVVPWNSQLFLSAVKIGPALAAGCTLVLKASEDGPAPLLEFAKLVHEAGFPPGVVNIITGFGPACGAALTRHPKVAHVAFTGGPEAARHVVRNSAENLASTSLELGGKSPFVVFADANLESAANAQVAGIFAATGQSCVAGSRLIVEASVKDMFLARLTEKAEAIRIGSPLDMATEVGPLATRRQQDHVDRLVQASVAAGARLVTGGVRPEGDGNYYPPTILDCDGVNSPSMEQEFFGPVLSVRSFRTEDEAVQLANETRYGLASGVFTQNLGRAHRMVKAIRAGVVWINTYRAVSPIAPFGGFGLSGHGREGGMAAVMDYTRTKTVWLKTSDDPFPDPFVMR</sequence>
<dbReference type="CDD" id="cd07114">
    <property type="entry name" value="ALDH_DhaS"/>
    <property type="match status" value="1"/>
</dbReference>
<dbReference type="RefSeq" id="WP_307159898.1">
    <property type="nucleotide sequence ID" value="NZ_JAUSWH010000018.1"/>
</dbReference>
<keyword evidence="6" id="KW-1185">Reference proteome</keyword>
<dbReference type="InterPro" id="IPR016161">
    <property type="entry name" value="Ald_DH/histidinol_DH"/>
</dbReference>
<feature type="domain" description="Aldehyde dehydrogenase" evidence="4">
    <location>
        <begin position="16"/>
        <end position="471"/>
    </location>
</feature>
<evidence type="ECO:0000259" key="4">
    <source>
        <dbReference type="Pfam" id="PF00171"/>
    </source>
</evidence>
<proteinExistence type="inferred from homology"/>
<dbReference type="InterPro" id="IPR016162">
    <property type="entry name" value="Ald_DH_N"/>
</dbReference>
<dbReference type="Gene3D" id="3.40.605.10">
    <property type="entry name" value="Aldehyde Dehydrogenase, Chain A, domain 1"/>
    <property type="match status" value="1"/>
</dbReference>
<comment type="similarity">
    <text evidence="3">Belongs to the aldehyde dehydrogenase family.</text>
</comment>
<feature type="active site" evidence="2">
    <location>
        <position position="248"/>
    </location>
</feature>